<evidence type="ECO:0000313" key="2">
    <source>
        <dbReference type="EMBL" id="KAD5317730.1"/>
    </source>
</evidence>
<reference evidence="2 3" key="1">
    <citation type="submission" date="2019-05" db="EMBL/GenBank/DDBJ databases">
        <title>Mikania micrantha, genome provides insights into the molecular mechanism of rapid growth.</title>
        <authorList>
            <person name="Liu B."/>
        </authorList>
    </citation>
    <scope>NUCLEOTIDE SEQUENCE [LARGE SCALE GENOMIC DNA]</scope>
    <source>
        <strain evidence="2">NLD-2019</strain>
        <tissue evidence="2">Leaf</tissue>
    </source>
</reference>
<evidence type="ECO:0000256" key="1">
    <source>
        <dbReference type="SAM" id="MobiDB-lite"/>
    </source>
</evidence>
<dbReference type="Proteomes" id="UP000326396">
    <property type="component" value="Linkage Group LG17"/>
</dbReference>
<organism evidence="2 3">
    <name type="scientific">Mikania micrantha</name>
    <name type="common">bitter vine</name>
    <dbReference type="NCBI Taxonomy" id="192012"/>
    <lineage>
        <taxon>Eukaryota</taxon>
        <taxon>Viridiplantae</taxon>
        <taxon>Streptophyta</taxon>
        <taxon>Embryophyta</taxon>
        <taxon>Tracheophyta</taxon>
        <taxon>Spermatophyta</taxon>
        <taxon>Magnoliopsida</taxon>
        <taxon>eudicotyledons</taxon>
        <taxon>Gunneridae</taxon>
        <taxon>Pentapetalae</taxon>
        <taxon>asterids</taxon>
        <taxon>campanulids</taxon>
        <taxon>Asterales</taxon>
        <taxon>Asteraceae</taxon>
        <taxon>Asteroideae</taxon>
        <taxon>Heliantheae alliance</taxon>
        <taxon>Eupatorieae</taxon>
        <taxon>Mikania</taxon>
    </lineage>
</organism>
<feature type="region of interest" description="Disordered" evidence="1">
    <location>
        <begin position="54"/>
        <end position="75"/>
    </location>
</feature>
<accession>A0A5N6NTZ5</accession>
<keyword evidence="3" id="KW-1185">Reference proteome</keyword>
<dbReference type="AlphaFoldDB" id="A0A5N6NTZ5"/>
<sequence length="241" mass="27473">MWWDGVWVGRRLDSGVCPIYKHTELDDTGVDNEVKIFLTLMLCKQSDHHDYHSRYRAPGTFRPTGKPDPTPPARGSLQLQQGSARLFVKVREGLGSGHERVRLLGLHGKVRGSSCTMFAPWFGHPTEFLPMKVRETSKVRQWLDGSWLGYRGSPICLTKSRFTNDKVRPYPCPALVVQVRWSPEGFGQTFVSATKLEISSYFLVLLDHTNAWTPRSRDFVEKGRSYGREKSERERSGENGC</sequence>
<name>A0A5N6NTZ5_9ASTR</name>
<comment type="caution">
    <text evidence="2">The sequence shown here is derived from an EMBL/GenBank/DDBJ whole genome shotgun (WGS) entry which is preliminary data.</text>
</comment>
<evidence type="ECO:0000313" key="3">
    <source>
        <dbReference type="Proteomes" id="UP000326396"/>
    </source>
</evidence>
<protein>
    <submittedName>
        <fullName evidence="2">Uncharacterized protein</fullName>
    </submittedName>
</protein>
<dbReference type="EMBL" id="SZYD01000009">
    <property type="protein sequence ID" value="KAD5317730.1"/>
    <property type="molecule type" value="Genomic_DNA"/>
</dbReference>
<proteinExistence type="predicted"/>
<gene>
    <name evidence="2" type="ORF">E3N88_17676</name>
</gene>